<sequence>MIRSEDADFGPIGFGNSEVHTIEYRDLYPVVSEAVLREYDVDERDVEIHRRVVRRVMEEHDVLPVAYGMVFKGRKNLAVAMSAGYAAMKKAWPVVEGKVELGVKVIRPKNANGQYDELKREIVECLSASSVDFKNLDLFSDRLLLNTAFLVERSRIDEFSKRVSAVIEEHSDLRTSYSGPWPPYNFVDIHILGKGRKGFRQARIT</sequence>
<evidence type="ECO:0000256" key="1">
    <source>
        <dbReference type="ARBA" id="ARBA00022987"/>
    </source>
</evidence>
<evidence type="ECO:0000256" key="3">
    <source>
        <dbReference type="ARBA" id="ARBA00035643"/>
    </source>
</evidence>
<dbReference type="AlphaFoldDB" id="A0B583"/>
<dbReference type="HOGENOM" id="CLU_065736_3_0_2"/>
<organism evidence="4 5">
    <name type="scientific">Methanothrix thermoacetophila (strain DSM 6194 / JCM 14653 / NBRC 101360 / PT)</name>
    <name type="common">Methanosaeta thermophila</name>
    <dbReference type="NCBI Taxonomy" id="349307"/>
    <lineage>
        <taxon>Archaea</taxon>
        <taxon>Methanobacteriati</taxon>
        <taxon>Methanobacteriota</taxon>
        <taxon>Stenosarchaea group</taxon>
        <taxon>Methanomicrobia</taxon>
        <taxon>Methanotrichales</taxon>
        <taxon>Methanotrichaceae</taxon>
        <taxon>Methanothrix</taxon>
    </lineage>
</organism>
<dbReference type="Pfam" id="PF06386">
    <property type="entry name" value="GvpL_GvpF"/>
    <property type="match status" value="2"/>
</dbReference>
<evidence type="ECO:0000313" key="4">
    <source>
        <dbReference type="EMBL" id="ABK13857.1"/>
    </source>
</evidence>
<gene>
    <name evidence="4" type="ordered locus">Mthe_0055</name>
</gene>
<evidence type="ECO:0000256" key="2">
    <source>
        <dbReference type="ARBA" id="ARBA00035108"/>
    </source>
</evidence>
<dbReference type="Proteomes" id="UP000000674">
    <property type="component" value="Chromosome"/>
</dbReference>
<dbReference type="InterPro" id="IPR009430">
    <property type="entry name" value="GvpL/GvpF"/>
</dbReference>
<dbReference type="PANTHER" id="PTHR36852:SF1">
    <property type="entry name" value="PROTEIN GVPL 2"/>
    <property type="match status" value="1"/>
</dbReference>
<keyword evidence="5" id="KW-1185">Reference proteome</keyword>
<proteinExistence type="inferred from homology"/>
<dbReference type="KEGG" id="mtp:Mthe_0055"/>
<comment type="similarity">
    <text evidence="3">Belongs to the gas vesicle GvpF/GvpL family.</text>
</comment>
<dbReference type="OrthoDB" id="130966at2157"/>
<dbReference type="GO" id="GO:0031411">
    <property type="term" value="C:gas vesicle"/>
    <property type="evidence" value="ECO:0007669"/>
    <property type="project" value="UniProtKB-SubCell"/>
</dbReference>
<reference evidence="4 5" key="1">
    <citation type="submission" date="2006-10" db="EMBL/GenBank/DDBJ databases">
        <title>Complete sequence of Methanosaeta thermophila PT.</title>
        <authorList>
            <consortium name="US DOE Joint Genome Institute"/>
            <person name="Copeland A."/>
            <person name="Lucas S."/>
            <person name="Lapidus A."/>
            <person name="Barry K."/>
            <person name="Detter J.C."/>
            <person name="Glavina del Rio T."/>
            <person name="Hammon N."/>
            <person name="Israni S."/>
            <person name="Pitluck S."/>
            <person name="Chain P."/>
            <person name="Malfatti S."/>
            <person name="Shin M."/>
            <person name="Vergez L."/>
            <person name="Schmutz J."/>
            <person name="Larimer F."/>
            <person name="Land M."/>
            <person name="Hauser L."/>
            <person name="Kyrpides N."/>
            <person name="Kim E."/>
            <person name="Smith K.S."/>
            <person name="Ingram-Smith C."/>
            <person name="Richardson P."/>
        </authorList>
    </citation>
    <scope>NUCLEOTIDE SEQUENCE [LARGE SCALE GENOMIC DNA]</scope>
    <source>
        <strain evidence="5">DSM 6194 / JCM 14653 / NBRC 101360 / PT</strain>
    </source>
</reference>
<accession>A0B583</accession>
<keyword evidence="1" id="KW-0304">Gas vesicle</keyword>
<dbReference type="EMBL" id="CP000477">
    <property type="protein sequence ID" value="ABK13857.1"/>
    <property type="molecule type" value="Genomic_DNA"/>
</dbReference>
<dbReference type="STRING" id="349307.Mthe_0055"/>
<name>A0B583_METTP</name>
<evidence type="ECO:0000313" key="5">
    <source>
        <dbReference type="Proteomes" id="UP000000674"/>
    </source>
</evidence>
<protein>
    <submittedName>
        <fullName evidence="4">Gas vesicle synthesis GvpLGvpF</fullName>
    </submittedName>
</protein>
<comment type="subcellular location">
    <subcellularLocation>
        <location evidence="2">Gas vesicle</location>
    </subcellularLocation>
</comment>
<dbReference type="PANTHER" id="PTHR36852">
    <property type="entry name" value="PROTEIN GVPL 2"/>
    <property type="match status" value="1"/>
</dbReference>
<dbReference type="GO" id="GO:0031412">
    <property type="term" value="P:gas vesicle organization"/>
    <property type="evidence" value="ECO:0007669"/>
    <property type="project" value="InterPro"/>
</dbReference>